<dbReference type="Gene3D" id="3.40.50.880">
    <property type="match status" value="1"/>
</dbReference>
<dbReference type="PRINTS" id="PR00067">
    <property type="entry name" value="CATALASE"/>
</dbReference>
<dbReference type="SUPFAM" id="SSF56634">
    <property type="entry name" value="Heme-dependent catalase-like"/>
    <property type="match status" value="1"/>
</dbReference>
<feature type="compositionally biased region" description="Basic and acidic residues" evidence="15">
    <location>
        <begin position="16"/>
        <end position="27"/>
    </location>
</feature>
<dbReference type="InterPro" id="IPR020835">
    <property type="entry name" value="Catalase_sf"/>
</dbReference>
<dbReference type="RefSeq" id="WP_027030178.1">
    <property type="nucleotide sequence ID" value="NZ_CP033367.1"/>
</dbReference>
<protein>
    <recommendedName>
        <fullName evidence="3 10">Catalase</fullName>
        <ecNumber evidence="3 10">1.11.1.6</ecNumber>
    </recommendedName>
</protein>
<sequence length="702" mass="77160">MAKQASKPAGTAATLHDQKLQRGEGGELHQTASGATPVLTTAQGGPVSDDQNSLKVGARGPTVLEDFHFREKIFHFDHERIPERVVHARGYGAHGYFETYESLAKYTRADIFQRAAEKTPAFVRFSTVAGNKGSADLARDVRGFAVKLYTQEGNWDIVGNNMPVFFIQDAIKFPDLIHAAKAEPNSDFPQAQTAHDNFWDFISLTPESMHMIMWAMSDRAIPRSLRFMEGFGVHTFRLLNAKDESTFVKFLWKPKLGLQSVAWNEAVKINGADPDFHRRDLWDAIHAGNFPEWELQLQLFDQAFADSFDFDILDPTKLIPEEILPPIAVGRLVLDRMPDNFFAETEQVAFMTQNVPPGVDFSNDPLLQGRNFSYLDTQIKRLGSTNFTHIPINAPKCPFHNFQQDGHMAMRNPVGRANYQPNSWEEGPRESPAKGFRSFAEVEAGPKARLRSETFADHYSQARQFYISQQPVEQGHIAAALTFELSKVQTPVIRERIVSHLLNIDDGLAAKVADALGLKTMPKPADAAVPTRKDLPASDALSILKNGPGRFEGRKLGIVVSDGTDAALLNGLKQALTKAGAKFEIIAPKVGGAKASDGSWIDAQQMIAGAPSVLYDAVALLPAKPAMADLLKESTARDFVADAFAHCKFIGFVEAAAPLLDKAGIARDEAVIALASAKDAAGFVDSLGELRFWAREPKVKLG</sequence>
<dbReference type="InterPro" id="IPR018028">
    <property type="entry name" value="Catalase"/>
</dbReference>
<dbReference type="GO" id="GO:0005829">
    <property type="term" value="C:cytosol"/>
    <property type="evidence" value="ECO:0007669"/>
    <property type="project" value="TreeGrafter"/>
</dbReference>
<evidence type="ECO:0000256" key="9">
    <source>
        <dbReference type="ARBA" id="ARBA00023324"/>
    </source>
</evidence>
<dbReference type="GO" id="GO:0006979">
    <property type="term" value="P:response to oxidative stress"/>
    <property type="evidence" value="ECO:0007669"/>
    <property type="project" value="InterPro"/>
</dbReference>
<dbReference type="InterPro" id="IPR043156">
    <property type="entry name" value="Catalase_clade2_helical"/>
</dbReference>
<evidence type="ECO:0000256" key="1">
    <source>
        <dbReference type="ARBA" id="ARBA00001971"/>
    </source>
</evidence>
<reference evidence="17 18" key="1">
    <citation type="submission" date="2018-10" db="EMBL/GenBank/DDBJ databases">
        <authorList>
            <person name="Perry B.J."/>
            <person name="Sullivan J.T."/>
            <person name="Murphy R.J.T."/>
            <person name="Ramsay J.P."/>
            <person name="Ronson C.W."/>
        </authorList>
    </citation>
    <scope>NUCLEOTIDE SEQUENCE [LARGE SCALE GENOMIC DNA]</scope>
    <source>
        <strain evidence="17 18">R88b</strain>
    </source>
</reference>
<dbReference type="InterPro" id="IPR029062">
    <property type="entry name" value="Class_I_gatase-like"/>
</dbReference>
<comment type="similarity">
    <text evidence="2">Belongs to the catalase family. HPII subfamily.</text>
</comment>
<dbReference type="GO" id="GO:0046872">
    <property type="term" value="F:metal ion binding"/>
    <property type="evidence" value="ECO:0007669"/>
    <property type="project" value="UniProtKB-KW"/>
</dbReference>
<evidence type="ECO:0000259" key="16">
    <source>
        <dbReference type="SMART" id="SM01060"/>
    </source>
</evidence>
<dbReference type="InterPro" id="IPR002226">
    <property type="entry name" value="Catalase_haem_BS"/>
</dbReference>
<dbReference type="InterPro" id="IPR011614">
    <property type="entry name" value="Catalase_core"/>
</dbReference>
<keyword evidence="6 10" id="KW-0479">Metal-binding</keyword>
<accession>A0A6M7WPE2</accession>
<feature type="binding site" evidence="13">
    <location>
        <position position="173"/>
    </location>
    <ligand>
        <name>heme</name>
        <dbReference type="ChEBI" id="CHEBI:30413"/>
    </ligand>
</feature>
<dbReference type="PANTHER" id="PTHR42821:SF1">
    <property type="entry name" value="CATALASE-B"/>
    <property type="match status" value="1"/>
</dbReference>
<dbReference type="SMART" id="SM01060">
    <property type="entry name" value="Catalase"/>
    <property type="match status" value="1"/>
</dbReference>
<feature type="binding site" evidence="13">
    <location>
        <position position="381"/>
    </location>
    <ligand>
        <name>heme</name>
        <dbReference type="ChEBI" id="CHEBI:30413"/>
    </ligand>
</feature>
<dbReference type="Pfam" id="PF18011">
    <property type="entry name" value="Catalase_C"/>
    <property type="match status" value="1"/>
</dbReference>
<feature type="active site" evidence="11">
    <location>
        <position position="87"/>
    </location>
</feature>
<feature type="binding site" evidence="13">
    <location>
        <position position="370"/>
    </location>
    <ligand>
        <name>heme</name>
        <dbReference type="ChEBI" id="CHEBI:30413"/>
    </ligand>
</feature>
<feature type="domain" description="Catalase core" evidence="16">
    <location>
        <begin position="40"/>
        <end position="428"/>
    </location>
</feature>
<keyword evidence="4 10" id="KW-0575">Peroxidase</keyword>
<dbReference type="CDD" id="cd03132">
    <property type="entry name" value="GATase1_catalase"/>
    <property type="match status" value="1"/>
</dbReference>
<dbReference type="InterPro" id="IPR024708">
    <property type="entry name" value="Catalase_AS"/>
</dbReference>
<evidence type="ECO:0000256" key="12">
    <source>
        <dbReference type="PIRSR" id="PIRSR038927-2"/>
    </source>
</evidence>
<dbReference type="PROSITE" id="PS00438">
    <property type="entry name" value="CATALASE_2"/>
    <property type="match status" value="1"/>
</dbReference>
<name>A0A6M7WPE2_RHILI</name>
<dbReference type="PROSITE" id="PS00437">
    <property type="entry name" value="CATALASE_1"/>
    <property type="match status" value="1"/>
</dbReference>
<dbReference type="InterPro" id="IPR041399">
    <property type="entry name" value="Catalase_large_C"/>
</dbReference>
<evidence type="ECO:0000256" key="13">
    <source>
        <dbReference type="PIRSR" id="PIRSR038927-3"/>
    </source>
</evidence>
<keyword evidence="7 10" id="KW-0560">Oxidoreductase</keyword>
<dbReference type="SUPFAM" id="SSF52317">
    <property type="entry name" value="Class I glutamine amidotransferase-like"/>
    <property type="match status" value="1"/>
</dbReference>
<evidence type="ECO:0000256" key="5">
    <source>
        <dbReference type="ARBA" id="ARBA00022617"/>
    </source>
</evidence>
<dbReference type="PROSITE" id="PS51402">
    <property type="entry name" value="CATALASE_3"/>
    <property type="match status" value="1"/>
</dbReference>
<dbReference type="Proteomes" id="UP000503017">
    <property type="component" value="Chromosome"/>
</dbReference>
<evidence type="ECO:0000313" key="18">
    <source>
        <dbReference type="Proteomes" id="UP000503017"/>
    </source>
</evidence>
<keyword evidence="9 10" id="KW-0376">Hydrogen peroxide</keyword>
<evidence type="ECO:0000256" key="2">
    <source>
        <dbReference type="ARBA" id="ARBA00010660"/>
    </source>
</evidence>
<gene>
    <name evidence="17" type="ORF">EB235_15380</name>
</gene>
<dbReference type="GO" id="GO:0020037">
    <property type="term" value="F:heme binding"/>
    <property type="evidence" value="ECO:0007669"/>
    <property type="project" value="UniProtKB-UniRule"/>
</dbReference>
<comment type="function">
    <text evidence="10">Decomposes hydrogen peroxide into water and oxygen; serves to protect cells from the toxic effects of hydrogen peroxide.</text>
</comment>
<dbReference type="Pfam" id="PF06628">
    <property type="entry name" value="Catalase-rel"/>
    <property type="match status" value="1"/>
</dbReference>
<proteinExistence type="inferred from homology"/>
<evidence type="ECO:0000256" key="15">
    <source>
        <dbReference type="SAM" id="MobiDB-lite"/>
    </source>
</evidence>
<dbReference type="InterPro" id="IPR010582">
    <property type="entry name" value="Catalase_immune_responsive"/>
</dbReference>
<dbReference type="Gene3D" id="2.40.180.10">
    <property type="entry name" value="Catalase core domain"/>
    <property type="match status" value="1"/>
</dbReference>
<evidence type="ECO:0000256" key="3">
    <source>
        <dbReference type="ARBA" id="ARBA00012314"/>
    </source>
</evidence>
<dbReference type="GO" id="GO:0042744">
    <property type="term" value="P:hydrogen peroxide catabolic process"/>
    <property type="evidence" value="ECO:0007669"/>
    <property type="project" value="UniProtKB-UniRule"/>
</dbReference>
<evidence type="ECO:0000256" key="11">
    <source>
        <dbReference type="PIRSR" id="PIRSR038927-1"/>
    </source>
</evidence>
<evidence type="ECO:0000256" key="10">
    <source>
        <dbReference type="PIRNR" id="PIRNR038927"/>
    </source>
</evidence>
<comment type="catalytic activity">
    <reaction evidence="10 14">
        <text>2 H2O2 = O2 + 2 H2O</text>
        <dbReference type="Rhea" id="RHEA:20309"/>
        <dbReference type="ChEBI" id="CHEBI:15377"/>
        <dbReference type="ChEBI" id="CHEBI:15379"/>
        <dbReference type="ChEBI" id="CHEBI:16240"/>
        <dbReference type="EC" id="1.11.1.6"/>
    </reaction>
</comment>
<organism evidence="17 18">
    <name type="scientific">Mesorhizobium loti R88b</name>
    <dbReference type="NCBI Taxonomy" id="935548"/>
    <lineage>
        <taxon>Bacteria</taxon>
        <taxon>Pseudomonadati</taxon>
        <taxon>Pseudomonadota</taxon>
        <taxon>Alphaproteobacteria</taxon>
        <taxon>Hyphomicrobiales</taxon>
        <taxon>Phyllobacteriaceae</taxon>
        <taxon>Mesorhizobium</taxon>
    </lineage>
</organism>
<keyword evidence="5 10" id="KW-0349">Heme</keyword>
<feature type="compositionally biased region" description="Polar residues" evidence="15">
    <location>
        <begin position="30"/>
        <end position="54"/>
    </location>
</feature>
<dbReference type="Gene3D" id="1.20.1370.20">
    <property type="match status" value="1"/>
</dbReference>
<evidence type="ECO:0000256" key="6">
    <source>
        <dbReference type="ARBA" id="ARBA00022723"/>
    </source>
</evidence>
<dbReference type="Pfam" id="PF00199">
    <property type="entry name" value="Catalase"/>
    <property type="match status" value="1"/>
</dbReference>
<evidence type="ECO:0000256" key="4">
    <source>
        <dbReference type="ARBA" id="ARBA00022559"/>
    </source>
</evidence>
<feature type="active site" evidence="11">
    <location>
        <position position="160"/>
    </location>
</feature>
<feature type="binding site" evidence="13">
    <location>
        <position position="124"/>
    </location>
    <ligand>
        <name>heme</name>
        <dbReference type="ChEBI" id="CHEBI:30413"/>
    </ligand>
</feature>
<comment type="cofactor">
    <cofactor evidence="1 10 12">
        <name>heme</name>
        <dbReference type="ChEBI" id="CHEBI:30413"/>
    </cofactor>
</comment>
<feature type="binding site" description="axial binding residue" evidence="12">
    <location>
        <position position="374"/>
    </location>
    <ligand>
        <name>heme</name>
        <dbReference type="ChEBI" id="CHEBI:30413"/>
    </ligand>
    <ligandPart>
        <name>Fe</name>
        <dbReference type="ChEBI" id="CHEBI:18248"/>
    </ligandPart>
</feature>
<evidence type="ECO:0000256" key="7">
    <source>
        <dbReference type="ARBA" id="ARBA00023002"/>
    </source>
</evidence>
<dbReference type="GO" id="GO:0004096">
    <property type="term" value="F:catalase activity"/>
    <property type="evidence" value="ECO:0007669"/>
    <property type="project" value="UniProtKB-UniRule"/>
</dbReference>
<dbReference type="PANTHER" id="PTHR42821">
    <property type="entry name" value="CATALASE"/>
    <property type="match status" value="1"/>
</dbReference>
<evidence type="ECO:0000256" key="8">
    <source>
        <dbReference type="ARBA" id="ARBA00023004"/>
    </source>
</evidence>
<dbReference type="AlphaFoldDB" id="A0A6M7WPE2"/>
<feature type="region of interest" description="Disordered" evidence="15">
    <location>
        <begin position="1"/>
        <end position="56"/>
    </location>
</feature>
<keyword evidence="8 10" id="KW-0408">Iron</keyword>
<feature type="binding site" evidence="13">
    <location>
        <position position="84"/>
    </location>
    <ligand>
        <name>heme</name>
        <dbReference type="ChEBI" id="CHEBI:30413"/>
    </ligand>
</feature>
<dbReference type="EMBL" id="CP033367">
    <property type="protein sequence ID" value="QKD02713.1"/>
    <property type="molecule type" value="Genomic_DNA"/>
</dbReference>
<dbReference type="InterPro" id="IPR024712">
    <property type="entry name" value="Catalase_clade2"/>
</dbReference>
<dbReference type="PIRSF" id="PIRSF038927">
    <property type="entry name" value="Catalase_clade2"/>
    <property type="match status" value="1"/>
</dbReference>
<dbReference type="EC" id="1.11.1.6" evidence="3 10"/>
<evidence type="ECO:0000256" key="14">
    <source>
        <dbReference type="RuleBase" id="RU000498"/>
    </source>
</evidence>
<evidence type="ECO:0000313" key="17">
    <source>
        <dbReference type="EMBL" id="QKD02713.1"/>
    </source>
</evidence>